<reference evidence="3" key="1">
    <citation type="journal article" date="2015" name="PLoS Genet.">
        <title>Genome Sequence and Transcriptome Analyses of Chrysochromulina tobin: Metabolic Tools for Enhanced Algal Fitness in the Prominent Order Prymnesiales (Haptophyceae).</title>
        <authorList>
            <person name="Hovde B.T."/>
            <person name="Deodato C.R."/>
            <person name="Hunsperger H.M."/>
            <person name="Ryken S.A."/>
            <person name="Yost W."/>
            <person name="Jha R.K."/>
            <person name="Patterson J."/>
            <person name="Monnat R.J. Jr."/>
            <person name="Barlow S.B."/>
            <person name="Starkenburg S.R."/>
            <person name="Cattolico R.A."/>
        </authorList>
    </citation>
    <scope>NUCLEOTIDE SEQUENCE</scope>
    <source>
        <strain evidence="3">CCMP291</strain>
    </source>
</reference>
<name>A0A0M0JNS2_9EUKA</name>
<comment type="caution">
    <text evidence="2">The sequence shown here is derived from an EMBL/GenBank/DDBJ whole genome shotgun (WGS) entry which is preliminary data.</text>
</comment>
<evidence type="ECO:0000313" key="3">
    <source>
        <dbReference type="Proteomes" id="UP000037460"/>
    </source>
</evidence>
<sequence>EKCARHPNARRITPSSRPSCVRALCRPSCPSQSRPLLRVSRAWSFSPWWRRQQVARWSICCLLCIRRLCRIRAGATKATLRLKRDPLPAFGALRTRADVQYGAGAAPDMISTTPGWFLKQVGFPMGVWIRSTRATRALLARTEIRVNGCSDETLFTEELNWGAGANATCCHAECMAKLTGSEPVVRSYVPQTTEATCAEDGTVPLAPGPPKASRNGWADSRAHNGSGIKRYGTTRAGLPLYQRAWREDAYNTLAIPLHKFGRCTGRDASCVGLHPDCPPPPPPFTKEMAVAGRRKEAEAARLRGIRHRAERLAKSAKKGKR</sequence>
<dbReference type="OrthoDB" id="10610220at2759"/>
<keyword evidence="3" id="KW-1185">Reference proteome</keyword>
<feature type="non-terminal residue" evidence="2">
    <location>
        <position position="1"/>
    </location>
</feature>
<dbReference type="EMBL" id="JWZX01002598">
    <property type="protein sequence ID" value="KOO28239.1"/>
    <property type="molecule type" value="Genomic_DNA"/>
</dbReference>
<gene>
    <name evidence="2" type="ORF">Ctob_004410</name>
</gene>
<accession>A0A0M0JNS2</accession>
<dbReference type="Proteomes" id="UP000037460">
    <property type="component" value="Unassembled WGS sequence"/>
</dbReference>
<dbReference type="AlphaFoldDB" id="A0A0M0JNS2"/>
<protein>
    <submittedName>
        <fullName evidence="2">Uncharacterized protein</fullName>
    </submittedName>
</protein>
<evidence type="ECO:0000256" key="1">
    <source>
        <dbReference type="SAM" id="MobiDB-lite"/>
    </source>
</evidence>
<organism evidence="2 3">
    <name type="scientific">Chrysochromulina tobinii</name>
    <dbReference type="NCBI Taxonomy" id="1460289"/>
    <lineage>
        <taxon>Eukaryota</taxon>
        <taxon>Haptista</taxon>
        <taxon>Haptophyta</taxon>
        <taxon>Prymnesiophyceae</taxon>
        <taxon>Prymnesiales</taxon>
        <taxon>Chrysochromulinaceae</taxon>
        <taxon>Chrysochromulina</taxon>
    </lineage>
</organism>
<feature type="region of interest" description="Disordered" evidence="1">
    <location>
        <begin position="199"/>
        <end position="221"/>
    </location>
</feature>
<proteinExistence type="predicted"/>
<evidence type="ECO:0000313" key="2">
    <source>
        <dbReference type="EMBL" id="KOO28239.1"/>
    </source>
</evidence>